<feature type="transmembrane region" description="Helical" evidence="2">
    <location>
        <begin position="841"/>
        <end position="860"/>
    </location>
</feature>
<keyword evidence="2" id="KW-0472">Membrane</keyword>
<feature type="transmembrane region" description="Helical" evidence="2">
    <location>
        <begin position="475"/>
        <end position="500"/>
    </location>
</feature>
<name>A0A1Y6CVB3_9BACT</name>
<dbReference type="STRING" id="1513793.SAMN06296036_13130"/>
<gene>
    <name evidence="4" type="ORF">SAMN06296036_13130</name>
</gene>
<evidence type="ECO:0000256" key="3">
    <source>
        <dbReference type="SAM" id="SignalP"/>
    </source>
</evidence>
<dbReference type="RefSeq" id="WP_132325147.1">
    <property type="nucleotide sequence ID" value="NZ_FWZT01000031.1"/>
</dbReference>
<feature type="compositionally biased region" description="Basic and acidic residues" evidence="1">
    <location>
        <begin position="885"/>
        <end position="894"/>
    </location>
</feature>
<feature type="transmembrane region" description="Helical" evidence="2">
    <location>
        <begin position="396"/>
        <end position="417"/>
    </location>
</feature>
<dbReference type="EMBL" id="FWZT01000031">
    <property type="protein sequence ID" value="SMF77325.1"/>
    <property type="molecule type" value="Genomic_DNA"/>
</dbReference>
<proteinExistence type="predicted"/>
<evidence type="ECO:0000256" key="2">
    <source>
        <dbReference type="SAM" id="Phobius"/>
    </source>
</evidence>
<feature type="region of interest" description="Disordered" evidence="1">
    <location>
        <begin position="885"/>
        <end position="906"/>
    </location>
</feature>
<feature type="signal peptide" evidence="3">
    <location>
        <begin position="1"/>
        <end position="22"/>
    </location>
</feature>
<feature type="compositionally biased region" description="Acidic residues" evidence="1">
    <location>
        <begin position="598"/>
        <end position="616"/>
    </location>
</feature>
<sequence>MMRSIVLLILVSLPFASLSAQDGDGSPYAAVNRAEHIRQAIDHFTLYSKDDINKFREYVAFMKKTSCRSSDLELKVQCLSQGAKDYCQEFDERDRNGCHKVLDILVAGELGLRDFISAREQVKILQSPDSHKNSLQEELWNRYAELATSFRISPEITCLTRKEDCFAISIDSFCRKQADYGHSTWQACSSALIQFITADASMTQGLIKAKEKPQESEEEDKDEQKMPGVFVVSFESDLFQHGWIARAMERTTFHVLSGFERLEGRPAPAEFHETCYPLNCQLEWLGREGVHIFIKGKIVYDDLILQIYDIQNEELISDSIYKIKAGSDLNHFKIEMFKKIRAFSRHGGILDSIEARQDLEALTSEDLVSKEKFFEILGIDDPYSVPAVLLEIGLKIYPIVGGLLWGLMLVFLSKVIFPRIYGFDSFANRVQPSLLKSWALISSWRLVIMTIVLAPSIGILWWLKQSSLLPDLLYWTLAVPVIGLLSLFVLALISESLTLIKDRKRIIGKARSDNEHHKALQRYFEEYLARNDLTMEPRLIKNTLFLAQKAEGVISYGGALGKARIVIDQELIDLAIGNLEDQPEDDTAPIEEIPVTFEPDEDSEELDSEDEDEDEELKIRQDKKLKSKFMKFEQFKNLTSFKDFEVEALGEKGLSVDEPEPELPEQAVDQEEDEDPDFVRKVETRTEHYQDFMYGLLLSELGAVYARHSLFKSFSNSLSEVRWRLPGGFRSFGEYLTRTYKRNYSRYPHLIKDSLVAAYRGIPHMLQYLYLRQNDDKSVLTNNADGQQLWIRSHEILDIILAEDKESEEDSYFNNATFKNRIVWLNHHISSKQRVKRRTSVIVRLARLALILALIGAAGYKVYESVHYNDIYTFRIDEQKRKIAEAKEEREKNKIPPLLPSDPKEP</sequence>
<keyword evidence="3" id="KW-0732">Signal</keyword>
<dbReference type="OrthoDB" id="9818988at2"/>
<evidence type="ECO:0000313" key="4">
    <source>
        <dbReference type="EMBL" id="SMF77325.1"/>
    </source>
</evidence>
<keyword evidence="2" id="KW-1133">Transmembrane helix</keyword>
<organism evidence="4 5">
    <name type="scientific">Pseudobacteriovorax antillogorgiicola</name>
    <dbReference type="NCBI Taxonomy" id="1513793"/>
    <lineage>
        <taxon>Bacteria</taxon>
        <taxon>Pseudomonadati</taxon>
        <taxon>Bdellovibrionota</taxon>
        <taxon>Oligoflexia</taxon>
        <taxon>Oligoflexales</taxon>
        <taxon>Pseudobacteriovoracaceae</taxon>
        <taxon>Pseudobacteriovorax</taxon>
    </lineage>
</organism>
<feature type="compositionally biased region" description="Acidic residues" evidence="1">
    <location>
        <begin position="657"/>
        <end position="676"/>
    </location>
</feature>
<feature type="chain" id="PRO_5012306056" evidence="3">
    <location>
        <begin position="23"/>
        <end position="906"/>
    </location>
</feature>
<evidence type="ECO:0000313" key="5">
    <source>
        <dbReference type="Proteomes" id="UP000192907"/>
    </source>
</evidence>
<protein>
    <submittedName>
        <fullName evidence="4">Uncharacterized protein</fullName>
    </submittedName>
</protein>
<accession>A0A1Y6CVB3</accession>
<feature type="transmembrane region" description="Helical" evidence="2">
    <location>
        <begin position="438"/>
        <end position="463"/>
    </location>
</feature>
<feature type="region of interest" description="Disordered" evidence="1">
    <location>
        <begin position="652"/>
        <end position="676"/>
    </location>
</feature>
<dbReference type="Proteomes" id="UP000192907">
    <property type="component" value="Unassembled WGS sequence"/>
</dbReference>
<keyword evidence="5" id="KW-1185">Reference proteome</keyword>
<reference evidence="5" key="1">
    <citation type="submission" date="2017-04" db="EMBL/GenBank/DDBJ databases">
        <authorList>
            <person name="Varghese N."/>
            <person name="Submissions S."/>
        </authorList>
    </citation>
    <scope>NUCLEOTIDE SEQUENCE [LARGE SCALE GENOMIC DNA]</scope>
    <source>
        <strain evidence="5">RKEM611</strain>
    </source>
</reference>
<evidence type="ECO:0000256" key="1">
    <source>
        <dbReference type="SAM" id="MobiDB-lite"/>
    </source>
</evidence>
<feature type="region of interest" description="Disordered" evidence="1">
    <location>
        <begin position="581"/>
        <end position="616"/>
    </location>
</feature>
<dbReference type="AlphaFoldDB" id="A0A1Y6CVB3"/>
<keyword evidence="2" id="KW-0812">Transmembrane</keyword>